<proteinExistence type="predicted"/>
<feature type="transmembrane region" description="Helical" evidence="1">
    <location>
        <begin position="37"/>
        <end position="57"/>
    </location>
</feature>
<dbReference type="RefSeq" id="WP_388038070.1">
    <property type="nucleotide sequence ID" value="NZ_JBHUEK010000017.1"/>
</dbReference>
<feature type="transmembrane region" description="Helical" evidence="1">
    <location>
        <begin position="12"/>
        <end position="32"/>
    </location>
</feature>
<evidence type="ECO:0008006" key="4">
    <source>
        <dbReference type="Google" id="ProtNLM"/>
    </source>
</evidence>
<evidence type="ECO:0000313" key="3">
    <source>
        <dbReference type="Proteomes" id="UP001597227"/>
    </source>
</evidence>
<name>A0ABW4MQ24_9BACI</name>
<dbReference type="EMBL" id="JBHUEK010000017">
    <property type="protein sequence ID" value="MFD1779184.1"/>
    <property type="molecule type" value="Genomic_DNA"/>
</dbReference>
<evidence type="ECO:0000256" key="1">
    <source>
        <dbReference type="SAM" id="Phobius"/>
    </source>
</evidence>
<accession>A0ABW4MQ24</accession>
<feature type="transmembrane region" description="Helical" evidence="1">
    <location>
        <begin position="63"/>
        <end position="81"/>
    </location>
</feature>
<keyword evidence="3" id="KW-1185">Reference proteome</keyword>
<protein>
    <recommendedName>
        <fullName evidence="4">Holin</fullName>
    </recommendedName>
</protein>
<keyword evidence="1" id="KW-0472">Membrane</keyword>
<sequence length="93" mass="10557">MENFPTIHTNVWDAVISVPLVIILTQICKWFLPIRKAFIPTVANVIGLIISIFFAHRHHLLEGIFMGLFYGNAAVGLYASLKTQIKAYRQSEK</sequence>
<dbReference type="Proteomes" id="UP001597227">
    <property type="component" value="Unassembled WGS sequence"/>
</dbReference>
<keyword evidence="1" id="KW-0812">Transmembrane</keyword>
<keyword evidence="1" id="KW-1133">Transmembrane helix</keyword>
<reference evidence="3" key="1">
    <citation type="journal article" date="2019" name="Int. J. Syst. Evol. Microbiol.">
        <title>The Global Catalogue of Microorganisms (GCM) 10K type strain sequencing project: providing services to taxonomists for standard genome sequencing and annotation.</title>
        <authorList>
            <consortium name="The Broad Institute Genomics Platform"/>
            <consortium name="The Broad Institute Genome Sequencing Center for Infectious Disease"/>
            <person name="Wu L."/>
            <person name="Ma J."/>
        </authorList>
    </citation>
    <scope>NUCLEOTIDE SEQUENCE [LARGE SCALE GENOMIC DNA]</scope>
    <source>
        <strain evidence="3">CCUG 15531</strain>
    </source>
</reference>
<evidence type="ECO:0000313" key="2">
    <source>
        <dbReference type="EMBL" id="MFD1779184.1"/>
    </source>
</evidence>
<organism evidence="2 3">
    <name type="scientific">Fredinandcohnia salidurans</name>
    <dbReference type="NCBI Taxonomy" id="2595041"/>
    <lineage>
        <taxon>Bacteria</taxon>
        <taxon>Bacillati</taxon>
        <taxon>Bacillota</taxon>
        <taxon>Bacilli</taxon>
        <taxon>Bacillales</taxon>
        <taxon>Bacillaceae</taxon>
        <taxon>Fredinandcohnia</taxon>
    </lineage>
</organism>
<gene>
    <name evidence="2" type="ORF">ACFSFW_10940</name>
</gene>
<comment type="caution">
    <text evidence="2">The sequence shown here is derived from an EMBL/GenBank/DDBJ whole genome shotgun (WGS) entry which is preliminary data.</text>
</comment>